<gene>
    <name evidence="2" type="ORF">UFOPK2399_01058</name>
</gene>
<evidence type="ECO:0000313" key="2">
    <source>
        <dbReference type="EMBL" id="CAB4696481.1"/>
    </source>
</evidence>
<feature type="domain" description="Tryptophan synthase beta chain-like PALP" evidence="1">
    <location>
        <begin position="30"/>
        <end position="317"/>
    </location>
</feature>
<dbReference type="Pfam" id="PF00291">
    <property type="entry name" value="PALP"/>
    <property type="match status" value="1"/>
</dbReference>
<dbReference type="PANTHER" id="PTHR42937">
    <property type="match status" value="1"/>
</dbReference>
<dbReference type="Gene3D" id="3.40.50.1100">
    <property type="match status" value="2"/>
</dbReference>
<dbReference type="SUPFAM" id="SSF53686">
    <property type="entry name" value="Tryptophan synthase beta subunit-like PLP-dependent enzymes"/>
    <property type="match status" value="1"/>
</dbReference>
<dbReference type="InterPro" id="IPR036052">
    <property type="entry name" value="TrpB-like_PALP_sf"/>
</dbReference>
<accession>A0A6J6PAE0</accession>
<sequence length="325" mass="33255">MTRVANPHYDPASVPPVDRTARAFHASLRGYEPTPVRGLAAAAEELGLAALLVKDESRRLGLPAFKILGASWAVERTCRERADVHTLVAASAGNHGRAVAHAAKLRGLSCRVYLPARSLTVRREAIASEGAEVIVVDGTYEDAVTLASAAGLEPGVATIADVGDSGPAEWVIDGYATLFDEAMEQARFDTIVVPVGVGSLAAAAVRLGAEAGVEVIGVEPTTAACLAESLAADRRVTIPTPGTIMAGLDCAEVSAAAWPSLRNGITATVAVTDAQVREAMAELAAFGLTIGESGAAPFAAARLGVCRTGSRVLLVASEGLTAVSP</sequence>
<dbReference type="EMBL" id="CAEZXP010000002">
    <property type="protein sequence ID" value="CAB4696481.1"/>
    <property type="molecule type" value="Genomic_DNA"/>
</dbReference>
<proteinExistence type="predicted"/>
<protein>
    <submittedName>
        <fullName evidence="2">Unannotated protein</fullName>
    </submittedName>
</protein>
<reference evidence="2" key="1">
    <citation type="submission" date="2020-05" db="EMBL/GenBank/DDBJ databases">
        <authorList>
            <person name="Chiriac C."/>
            <person name="Salcher M."/>
            <person name="Ghai R."/>
            <person name="Kavagutti S V."/>
        </authorList>
    </citation>
    <scope>NUCLEOTIDE SEQUENCE</scope>
</reference>
<dbReference type="PANTHER" id="PTHR42937:SF1">
    <property type="entry name" value="DIAMINOPROPIONATE AMMONIA-LYASE"/>
    <property type="match status" value="1"/>
</dbReference>
<dbReference type="InterPro" id="IPR001926">
    <property type="entry name" value="TrpB-like_PALP"/>
</dbReference>
<dbReference type="AlphaFoldDB" id="A0A6J6PAE0"/>
<name>A0A6J6PAE0_9ZZZZ</name>
<organism evidence="2">
    <name type="scientific">freshwater metagenome</name>
    <dbReference type="NCBI Taxonomy" id="449393"/>
    <lineage>
        <taxon>unclassified sequences</taxon>
        <taxon>metagenomes</taxon>
        <taxon>ecological metagenomes</taxon>
    </lineage>
</organism>
<evidence type="ECO:0000259" key="1">
    <source>
        <dbReference type="Pfam" id="PF00291"/>
    </source>
</evidence>